<keyword evidence="6 10" id="KW-0547">Nucleotide-binding</keyword>
<protein>
    <recommendedName>
        <fullName evidence="10">tRNA dimethylallyltransferase</fullName>
        <ecNumber evidence="10">2.5.1.75</ecNumber>
    </recommendedName>
    <alternativeName>
        <fullName evidence="10">Dimethylallyl diphosphate:tRNA dimethylallyltransferase</fullName>
        <shortName evidence="10">DMAPP:tRNA dimethylallyltransferase</shortName>
        <shortName evidence="10">DMATase</shortName>
    </alternativeName>
    <alternativeName>
        <fullName evidence="10">Isopentenyl-diphosphate:tRNA isopentenyltransferase</fullName>
        <shortName evidence="10">IPP transferase</shortName>
        <shortName evidence="10">IPPT</shortName>
        <shortName evidence="10">IPTase</shortName>
    </alternativeName>
</protein>
<evidence type="ECO:0000256" key="8">
    <source>
        <dbReference type="ARBA" id="ARBA00022842"/>
    </source>
</evidence>
<dbReference type="Gene3D" id="3.40.50.300">
    <property type="entry name" value="P-loop containing nucleotide triphosphate hydrolases"/>
    <property type="match status" value="1"/>
</dbReference>
<dbReference type="HAMAP" id="MF_00185">
    <property type="entry name" value="IPP_trans"/>
    <property type="match status" value="1"/>
</dbReference>
<evidence type="ECO:0000256" key="2">
    <source>
        <dbReference type="ARBA" id="ARBA00003213"/>
    </source>
</evidence>
<dbReference type="Pfam" id="PF01715">
    <property type="entry name" value="IPPT"/>
    <property type="match status" value="2"/>
</dbReference>
<dbReference type="SUPFAM" id="SSF52540">
    <property type="entry name" value="P-loop containing nucleoside triphosphate hydrolases"/>
    <property type="match status" value="2"/>
</dbReference>
<name>A0AAJ1RB66_9LACO</name>
<sequence length="255" mass="29443">MLNNKQKMIAIVGPTASGKTALAIKVARLLQTEIISEDAFQIYRTLDIGTAKPNQQELAAVKEHFINIKDPSDSYNAYEFMNDARKLIDHFVNRNKLPVVVGGSGFFLQTLLGDRQLSSQNTAPIPQEASPKNRLYQALLVGLEMDRSLLYDRINRRVNLMFQQGLLAEAETLFQLEGDFQSKKAIGYREFLAYFDGRQSLDRTKELIKRDSRRYAKRQLTYFRNQFPDIHWFDAIEISKNPEKIFDLVKKFDQL</sequence>
<dbReference type="InterPro" id="IPR018022">
    <property type="entry name" value="IPT"/>
</dbReference>
<keyword evidence="7 10" id="KW-0067">ATP-binding</keyword>
<feature type="binding site" evidence="10">
    <location>
        <begin position="15"/>
        <end position="20"/>
    </location>
    <ligand>
        <name>substrate</name>
    </ligand>
</feature>
<dbReference type="GO" id="GO:0052381">
    <property type="term" value="F:tRNA dimethylallyltransferase activity"/>
    <property type="evidence" value="ECO:0007669"/>
    <property type="project" value="UniProtKB-UniRule"/>
</dbReference>
<evidence type="ECO:0000256" key="1">
    <source>
        <dbReference type="ARBA" id="ARBA00001946"/>
    </source>
</evidence>
<dbReference type="AlphaFoldDB" id="A0AAJ1RB66"/>
<keyword evidence="4 10" id="KW-0808">Transferase</keyword>
<evidence type="ECO:0000313" key="11">
    <source>
        <dbReference type="EMBL" id="MDN6899700.1"/>
    </source>
</evidence>
<keyword evidence="5 10" id="KW-0819">tRNA processing</keyword>
<evidence type="ECO:0000256" key="10">
    <source>
        <dbReference type="HAMAP-Rule" id="MF_00185"/>
    </source>
</evidence>
<evidence type="ECO:0000256" key="7">
    <source>
        <dbReference type="ARBA" id="ARBA00022840"/>
    </source>
</evidence>
<dbReference type="GO" id="GO:0005524">
    <property type="term" value="F:ATP binding"/>
    <property type="evidence" value="ECO:0007669"/>
    <property type="project" value="UniProtKB-UniRule"/>
</dbReference>
<comment type="function">
    <text evidence="2 10">Catalyzes the transfer of a dimethylallyl group onto the adenine at position 37 in tRNAs that read codons beginning with uridine, leading to the formation of N6-(dimethylallyl)adenosine (i(6)A).</text>
</comment>
<evidence type="ECO:0000256" key="5">
    <source>
        <dbReference type="ARBA" id="ARBA00022694"/>
    </source>
</evidence>
<evidence type="ECO:0000256" key="6">
    <source>
        <dbReference type="ARBA" id="ARBA00022741"/>
    </source>
</evidence>
<reference evidence="11" key="1">
    <citation type="submission" date="2019-01" db="EMBL/GenBank/DDBJ databases">
        <title>Oenococcus sicerae UCMA17102.</title>
        <authorList>
            <person name="Cousin F.J."/>
            <person name="Le Guellec R."/>
            <person name="Cretenet M."/>
        </authorList>
    </citation>
    <scope>NUCLEOTIDE SEQUENCE</scope>
    <source>
        <strain evidence="11">UCMA17102</strain>
    </source>
</reference>
<keyword evidence="8 10" id="KW-0460">Magnesium</keyword>
<dbReference type="PANTHER" id="PTHR11088">
    <property type="entry name" value="TRNA DIMETHYLALLYLTRANSFERASE"/>
    <property type="match status" value="1"/>
</dbReference>
<dbReference type="GO" id="GO:0006400">
    <property type="term" value="P:tRNA modification"/>
    <property type="evidence" value="ECO:0007669"/>
    <property type="project" value="TreeGrafter"/>
</dbReference>
<accession>A0AAJ1RB66</accession>
<feature type="site" description="Interaction with substrate tRNA" evidence="10">
    <location>
        <position position="115"/>
    </location>
</feature>
<comment type="subunit">
    <text evidence="10">Monomer.</text>
</comment>
<dbReference type="PANTHER" id="PTHR11088:SF60">
    <property type="entry name" value="TRNA DIMETHYLALLYLTRANSFERASE"/>
    <property type="match status" value="1"/>
</dbReference>
<feature type="site" description="Interaction with substrate tRNA" evidence="10">
    <location>
        <position position="104"/>
    </location>
</feature>
<gene>
    <name evidence="10" type="primary">miaA</name>
    <name evidence="11" type="ORF">EVC35_01590</name>
</gene>
<dbReference type="InterPro" id="IPR039657">
    <property type="entry name" value="Dimethylallyltransferase"/>
</dbReference>
<organism evidence="11 12">
    <name type="scientific">Oenococcus sicerae</name>
    <dbReference type="NCBI Taxonomy" id="2203724"/>
    <lineage>
        <taxon>Bacteria</taxon>
        <taxon>Bacillati</taxon>
        <taxon>Bacillota</taxon>
        <taxon>Bacilli</taxon>
        <taxon>Lactobacillales</taxon>
        <taxon>Lactobacillaceae</taxon>
        <taxon>Oenococcus</taxon>
    </lineage>
</organism>
<evidence type="ECO:0000313" key="12">
    <source>
        <dbReference type="Proteomes" id="UP001167919"/>
    </source>
</evidence>
<proteinExistence type="inferred from homology"/>
<dbReference type="EC" id="2.5.1.75" evidence="10"/>
<feature type="binding site" evidence="10">
    <location>
        <begin position="13"/>
        <end position="20"/>
    </location>
    <ligand>
        <name>ATP</name>
        <dbReference type="ChEBI" id="CHEBI:30616"/>
    </ligand>
</feature>
<dbReference type="InterPro" id="IPR027417">
    <property type="entry name" value="P-loop_NTPase"/>
</dbReference>
<evidence type="ECO:0000256" key="3">
    <source>
        <dbReference type="ARBA" id="ARBA00005842"/>
    </source>
</evidence>
<dbReference type="Proteomes" id="UP001167919">
    <property type="component" value="Unassembled WGS sequence"/>
</dbReference>
<comment type="caution">
    <text evidence="11">The sequence shown here is derived from an EMBL/GenBank/DDBJ whole genome shotgun (WGS) entry which is preliminary data.</text>
</comment>
<comment type="cofactor">
    <cofactor evidence="1 10">
        <name>Mg(2+)</name>
        <dbReference type="ChEBI" id="CHEBI:18420"/>
    </cofactor>
</comment>
<comment type="catalytic activity">
    <reaction evidence="9 10">
        <text>adenosine(37) in tRNA + dimethylallyl diphosphate = N(6)-dimethylallyladenosine(37) in tRNA + diphosphate</text>
        <dbReference type="Rhea" id="RHEA:26482"/>
        <dbReference type="Rhea" id="RHEA-COMP:10162"/>
        <dbReference type="Rhea" id="RHEA-COMP:10375"/>
        <dbReference type="ChEBI" id="CHEBI:33019"/>
        <dbReference type="ChEBI" id="CHEBI:57623"/>
        <dbReference type="ChEBI" id="CHEBI:74411"/>
        <dbReference type="ChEBI" id="CHEBI:74415"/>
        <dbReference type="EC" id="2.5.1.75"/>
    </reaction>
</comment>
<evidence type="ECO:0000256" key="9">
    <source>
        <dbReference type="ARBA" id="ARBA00049563"/>
    </source>
</evidence>
<comment type="similarity">
    <text evidence="3 10">Belongs to the IPP transferase family.</text>
</comment>
<dbReference type="RefSeq" id="WP_301710939.1">
    <property type="nucleotide sequence ID" value="NZ_SDWY01000001.1"/>
</dbReference>
<dbReference type="EMBL" id="SDWY01000001">
    <property type="protein sequence ID" value="MDN6899700.1"/>
    <property type="molecule type" value="Genomic_DNA"/>
</dbReference>
<comment type="caution">
    <text evidence="10">Lacks conserved residue(s) required for the propagation of feature annotation.</text>
</comment>
<evidence type="ECO:0000256" key="4">
    <source>
        <dbReference type="ARBA" id="ARBA00022679"/>
    </source>
</evidence>